<organism evidence="2 3">
    <name type="scientific">Natronoglomus mannanivorans</name>
    <dbReference type="NCBI Taxonomy" id="2979990"/>
    <lineage>
        <taxon>Archaea</taxon>
        <taxon>Methanobacteriati</taxon>
        <taxon>Methanobacteriota</taxon>
        <taxon>Stenosarchaea group</taxon>
        <taxon>Halobacteria</taxon>
        <taxon>Halobacteriales</taxon>
        <taxon>Natrialbaceae</taxon>
        <taxon>Natronoglomus</taxon>
    </lineage>
</organism>
<evidence type="ECO:0000313" key="3">
    <source>
        <dbReference type="Proteomes" id="UP001320972"/>
    </source>
</evidence>
<reference evidence="2 3" key="1">
    <citation type="submission" date="2022-09" db="EMBL/GenBank/DDBJ databases">
        <title>Enrichment on poylsaccharides allowed isolation of novel metabolic and taxonomic groups of Haloarchaea.</title>
        <authorList>
            <person name="Sorokin D.Y."/>
            <person name="Elcheninov A.G."/>
            <person name="Khizhniak T.V."/>
            <person name="Kolganova T.V."/>
            <person name="Kublanov I.V."/>
        </authorList>
    </citation>
    <scope>NUCLEOTIDE SEQUENCE [LARGE SCALE GENOMIC DNA]</scope>
    <source>
        <strain evidence="2 3">AArc-m2/3/4</strain>
    </source>
</reference>
<keyword evidence="1" id="KW-0812">Transmembrane</keyword>
<dbReference type="InterPro" id="IPR055713">
    <property type="entry name" value="DUF7289"/>
</dbReference>
<protein>
    <submittedName>
        <fullName evidence="2">Ig-like domain-containing protein</fullName>
    </submittedName>
</protein>
<dbReference type="InterPro" id="IPR013783">
    <property type="entry name" value="Ig-like_fold"/>
</dbReference>
<keyword evidence="1" id="KW-0472">Membrane</keyword>
<accession>A0ABT2QAI5</accession>
<gene>
    <name evidence="2" type="ORF">OB955_04230</name>
</gene>
<dbReference type="Gene3D" id="2.60.40.10">
    <property type="entry name" value="Immunoglobulins"/>
    <property type="match status" value="2"/>
</dbReference>
<keyword evidence="1" id="KW-1133">Transmembrane helix</keyword>
<name>A0ABT2QAI5_9EURY</name>
<sequence>MTMTTASSDTDRAVSPVIGAILIFGLVLALLAILQMTAVPALNEQREFQHNDRVQTDIVGVGETIEQVAATGSKRTVSVETGLHYPPRMFFLNPPPVAGTVRTTDSAEIEIANARATGETGDYWDGGTRTFETRSLEYVPKYNEYSTAPVTVAEPWVVFNRFDDATLTVTEQDLVDGRRIDLVALEGERSVSRAGSAPIGVEPTSAPTRTITVRADGDPVTLTIPTRLGEEEWGDLLADELDPTGNPDTDGYVTEFDCRTAPPAPCQELTITLQQGATYELRLGAVAVGSDVAAEEAAYLTDVDGNATAVPEGGRQRLVVEARDRFDNPVSGVRVNGNVGDGTVRAVDPVTDTEGRATFVYEAPDTVDHSRTVEVTTRFGDEPREEVTFDVRVMTLGSGDTSAETSPTVTISDVAANVGGNQDRYTVDVEATDSDGDLERVDYELRDPETNTVIDTATASVSGEEDTASRQLRARGAERADEYRITVTVVDVAGNTGSDETTVSGGGS</sequence>
<keyword evidence="3" id="KW-1185">Reference proteome</keyword>
<evidence type="ECO:0000256" key="1">
    <source>
        <dbReference type="SAM" id="Phobius"/>
    </source>
</evidence>
<dbReference type="RefSeq" id="WP_338007064.1">
    <property type="nucleotide sequence ID" value="NZ_JAOPKB010000002.1"/>
</dbReference>
<dbReference type="Pfam" id="PF23960">
    <property type="entry name" value="DUF7289"/>
    <property type="match status" value="1"/>
</dbReference>
<proteinExistence type="predicted"/>
<dbReference type="EMBL" id="JAOPKB010000002">
    <property type="protein sequence ID" value="MCU4971944.1"/>
    <property type="molecule type" value="Genomic_DNA"/>
</dbReference>
<dbReference type="InterPro" id="IPR008964">
    <property type="entry name" value="Invasin/intimin_cell_adhesion"/>
</dbReference>
<comment type="caution">
    <text evidence="2">The sequence shown here is derived from an EMBL/GenBank/DDBJ whole genome shotgun (WGS) entry which is preliminary data.</text>
</comment>
<dbReference type="SUPFAM" id="SSF49373">
    <property type="entry name" value="Invasin/intimin cell-adhesion fragments"/>
    <property type="match status" value="1"/>
</dbReference>
<dbReference type="Proteomes" id="UP001320972">
    <property type="component" value="Unassembled WGS sequence"/>
</dbReference>
<feature type="transmembrane region" description="Helical" evidence="1">
    <location>
        <begin position="13"/>
        <end position="34"/>
    </location>
</feature>
<evidence type="ECO:0000313" key="2">
    <source>
        <dbReference type="EMBL" id="MCU4971944.1"/>
    </source>
</evidence>